<gene>
    <name evidence="5" type="primary">vapC</name>
    <name evidence="7" type="ordered locus">Acid_5649</name>
</gene>
<evidence type="ECO:0000256" key="3">
    <source>
        <dbReference type="ARBA" id="ARBA00022723"/>
    </source>
</evidence>
<dbReference type="KEGG" id="sus:Acid_5649"/>
<dbReference type="GO" id="GO:0045926">
    <property type="term" value="P:negative regulation of growth"/>
    <property type="evidence" value="ECO:0007669"/>
    <property type="project" value="UniProtKB-ARBA"/>
</dbReference>
<accession>Q01US4</accession>
<protein>
    <recommendedName>
        <fullName evidence="5">Ribonuclease VapC</fullName>
        <shortName evidence="5">RNase VapC</shortName>
        <ecNumber evidence="5">3.1.-.-</ecNumber>
    </recommendedName>
    <alternativeName>
        <fullName evidence="5">Toxin VapC</fullName>
    </alternativeName>
</protein>
<dbReference type="Gene3D" id="3.40.50.1010">
    <property type="entry name" value="5'-nuclease"/>
    <property type="match status" value="1"/>
</dbReference>
<keyword evidence="1 5" id="KW-1277">Toxin-antitoxin system</keyword>
<dbReference type="InterPro" id="IPR002716">
    <property type="entry name" value="PIN_dom"/>
</dbReference>
<feature type="domain" description="PIN" evidence="6">
    <location>
        <begin position="3"/>
        <end position="133"/>
    </location>
</feature>
<dbReference type="EC" id="3.1.-.-" evidence="5"/>
<dbReference type="GO" id="GO:0004540">
    <property type="term" value="F:RNA nuclease activity"/>
    <property type="evidence" value="ECO:0007669"/>
    <property type="project" value="InterPro"/>
</dbReference>
<dbReference type="OrthoDB" id="556169at2"/>
<keyword evidence="4 5" id="KW-0378">Hydrolase</keyword>
<dbReference type="SUPFAM" id="SSF88723">
    <property type="entry name" value="PIN domain-like"/>
    <property type="match status" value="1"/>
</dbReference>
<dbReference type="GO" id="GO:0000287">
    <property type="term" value="F:magnesium ion binding"/>
    <property type="evidence" value="ECO:0007669"/>
    <property type="project" value="UniProtKB-UniRule"/>
</dbReference>
<reference evidence="7" key="1">
    <citation type="submission" date="2006-10" db="EMBL/GenBank/DDBJ databases">
        <title>Complete sequence of Solibacter usitatus Ellin6076.</title>
        <authorList>
            <consortium name="US DOE Joint Genome Institute"/>
            <person name="Copeland A."/>
            <person name="Lucas S."/>
            <person name="Lapidus A."/>
            <person name="Barry K."/>
            <person name="Detter J.C."/>
            <person name="Glavina del Rio T."/>
            <person name="Hammon N."/>
            <person name="Israni S."/>
            <person name="Dalin E."/>
            <person name="Tice H."/>
            <person name="Pitluck S."/>
            <person name="Thompson L.S."/>
            <person name="Brettin T."/>
            <person name="Bruce D."/>
            <person name="Han C."/>
            <person name="Tapia R."/>
            <person name="Gilna P."/>
            <person name="Schmutz J."/>
            <person name="Larimer F."/>
            <person name="Land M."/>
            <person name="Hauser L."/>
            <person name="Kyrpides N."/>
            <person name="Mikhailova N."/>
            <person name="Janssen P.H."/>
            <person name="Kuske C.R."/>
            <person name="Richardson P."/>
        </authorList>
    </citation>
    <scope>NUCLEOTIDE SEQUENCE</scope>
    <source>
        <strain evidence="7">Ellin6076</strain>
    </source>
</reference>
<dbReference type="InterPro" id="IPR006226">
    <property type="entry name" value="Mtu_PIN"/>
</dbReference>
<keyword evidence="5" id="KW-0460">Magnesium</keyword>
<dbReference type="GO" id="GO:0090729">
    <property type="term" value="F:toxin activity"/>
    <property type="evidence" value="ECO:0007669"/>
    <property type="project" value="UniProtKB-KW"/>
</dbReference>
<dbReference type="InterPro" id="IPR029060">
    <property type="entry name" value="PIN-like_dom_sf"/>
</dbReference>
<name>Q01US4_SOLUE</name>
<dbReference type="NCBIfam" id="TIGR00028">
    <property type="entry name" value="Mtu_PIN_fam"/>
    <property type="match status" value="1"/>
</dbReference>
<comment type="similarity">
    <text evidence="5">Belongs to the PINc/VapC protein family.</text>
</comment>
<dbReference type="GO" id="GO:0016788">
    <property type="term" value="F:hydrolase activity, acting on ester bonds"/>
    <property type="evidence" value="ECO:0007669"/>
    <property type="project" value="InterPro"/>
</dbReference>
<dbReference type="CDD" id="cd18678">
    <property type="entry name" value="PIN_MtVapC25_VapC33-like"/>
    <property type="match status" value="1"/>
</dbReference>
<comment type="function">
    <text evidence="5">Toxic component of a toxin-antitoxin (TA) system. An RNase.</text>
</comment>
<feature type="binding site" evidence="5">
    <location>
        <position position="5"/>
    </location>
    <ligand>
        <name>Mg(2+)</name>
        <dbReference type="ChEBI" id="CHEBI:18420"/>
    </ligand>
</feature>
<dbReference type="HOGENOM" id="CLU_146668_1_0_0"/>
<sequence>MKLLDANILLYAVNKDAPLHQSARQWLEKTLSGDEPLGFSWNVILAFLRLTTRPGLFRKPLSPDQAFDLVASWLAEPAAIIVHAGPRHLEIVHRLIKPLGTAGNLTSDAHLGALAIEQNAQLCSCDSDFARFSGVDWLNPLE</sequence>
<organism evidence="7">
    <name type="scientific">Solibacter usitatus (strain Ellin6076)</name>
    <dbReference type="NCBI Taxonomy" id="234267"/>
    <lineage>
        <taxon>Bacteria</taxon>
        <taxon>Pseudomonadati</taxon>
        <taxon>Acidobacteriota</taxon>
        <taxon>Terriglobia</taxon>
        <taxon>Bryobacterales</taxon>
        <taxon>Solibacteraceae</taxon>
        <taxon>Candidatus Solibacter</taxon>
    </lineage>
</organism>
<dbReference type="InParanoid" id="Q01US4"/>
<dbReference type="Pfam" id="PF01850">
    <property type="entry name" value="PIN"/>
    <property type="match status" value="1"/>
</dbReference>
<proteinExistence type="inferred from homology"/>
<evidence type="ECO:0000313" key="7">
    <source>
        <dbReference type="EMBL" id="ABJ86596.1"/>
    </source>
</evidence>
<keyword evidence="5" id="KW-0800">Toxin</keyword>
<dbReference type="InterPro" id="IPR022907">
    <property type="entry name" value="VapC_family"/>
</dbReference>
<dbReference type="eggNOG" id="COG1848">
    <property type="taxonomic scope" value="Bacteria"/>
</dbReference>
<dbReference type="HAMAP" id="MF_00265">
    <property type="entry name" value="VapC_Nob1"/>
    <property type="match status" value="1"/>
</dbReference>
<dbReference type="EMBL" id="CP000473">
    <property type="protein sequence ID" value="ABJ86596.1"/>
    <property type="molecule type" value="Genomic_DNA"/>
</dbReference>
<feature type="binding site" evidence="5">
    <location>
        <position position="108"/>
    </location>
    <ligand>
        <name>Mg(2+)</name>
        <dbReference type="ChEBI" id="CHEBI:18420"/>
    </ligand>
</feature>
<evidence type="ECO:0000256" key="4">
    <source>
        <dbReference type="ARBA" id="ARBA00022801"/>
    </source>
</evidence>
<dbReference type="AlphaFoldDB" id="Q01US4"/>
<comment type="cofactor">
    <cofactor evidence="5">
        <name>Mg(2+)</name>
        <dbReference type="ChEBI" id="CHEBI:18420"/>
    </cofactor>
</comment>
<evidence type="ECO:0000256" key="5">
    <source>
        <dbReference type="HAMAP-Rule" id="MF_00265"/>
    </source>
</evidence>
<evidence type="ECO:0000256" key="2">
    <source>
        <dbReference type="ARBA" id="ARBA00022722"/>
    </source>
</evidence>
<keyword evidence="3 5" id="KW-0479">Metal-binding</keyword>
<evidence type="ECO:0000256" key="1">
    <source>
        <dbReference type="ARBA" id="ARBA00022649"/>
    </source>
</evidence>
<keyword evidence="2 5" id="KW-0540">Nuclease</keyword>
<evidence type="ECO:0000259" key="6">
    <source>
        <dbReference type="Pfam" id="PF01850"/>
    </source>
</evidence>
<dbReference type="STRING" id="234267.Acid_5649"/>